<dbReference type="AlphaFoldDB" id="A0A3B0BNB6"/>
<dbReference type="PANTHER" id="PTHR11228">
    <property type="entry name" value="RADICAL SAM DOMAIN PROTEIN"/>
    <property type="match status" value="1"/>
</dbReference>
<feature type="region of interest" description="Disordered" evidence="1">
    <location>
        <begin position="345"/>
        <end position="364"/>
    </location>
</feature>
<proteinExistence type="predicted"/>
<gene>
    <name evidence="2" type="ORF">D7M11_26980</name>
</gene>
<dbReference type="Proteomes" id="UP000282311">
    <property type="component" value="Unassembled WGS sequence"/>
</dbReference>
<evidence type="ECO:0000313" key="2">
    <source>
        <dbReference type="EMBL" id="RKN74923.1"/>
    </source>
</evidence>
<keyword evidence="3" id="KW-1185">Reference proteome</keyword>
<accession>A0A3B0BNB6</accession>
<reference evidence="2 3" key="1">
    <citation type="journal article" date="2007" name="Int. J. Syst. Evol. Microbiol.">
        <title>Paenibacillus ginsengarvi sp. nov., isolated from soil from ginseng cultivation.</title>
        <authorList>
            <person name="Yoon M.H."/>
            <person name="Ten L.N."/>
            <person name="Im W.T."/>
        </authorList>
    </citation>
    <scope>NUCLEOTIDE SEQUENCE [LARGE SCALE GENOMIC DNA]</scope>
    <source>
        <strain evidence="2 3">KCTC 13059</strain>
    </source>
</reference>
<sequence length="364" mass="40866">MQPSILTVLATYKCTAACKECCFECSPQVQGRIPLERILNYIGEACDTVPTLKLVVFSGGECFLLGKDLDTAVAHATGRGKLTRVVTNGYWAHSLDAARRRLGSLKESGLGELNISTGDDHQEYVPFERVVNGAIAGAEMGLTSLIVVEGFENSAFTIHDAYAHPRLKAFRETHPNGHRLQLMRNIWMPFHKERELEHTETIYRKPERIPLLGGCDNVLHNMVVTPDEHLASCCGLTMEHIPEMKLGKLAEHSISDLVKRGLDDFLKRWIWLDGPDAVLWFARQKDPRVPYPDKNVHPCEACAQFYLNPMAREAVRNHWKEIADDVLLRYELKVRMLAEQDPVKAARNAAENGTDPSHGRALHG</sequence>
<dbReference type="OrthoDB" id="6457556at2"/>
<dbReference type="PANTHER" id="PTHR11228:SF34">
    <property type="entry name" value="TUNGSTEN-CONTAINING ALDEHYDE FERREDOXIN OXIDOREDUCTASE COFACTOR MODIFYING PROTEIN"/>
    <property type="match status" value="1"/>
</dbReference>
<dbReference type="InterPro" id="IPR050377">
    <property type="entry name" value="Radical_SAM_PqqE_MftC-like"/>
</dbReference>
<dbReference type="RefSeq" id="WP_120750370.1">
    <property type="nucleotide sequence ID" value="NZ_RBAH01000024.1"/>
</dbReference>
<protein>
    <submittedName>
        <fullName evidence="2">Radical SAM protein</fullName>
    </submittedName>
</protein>
<dbReference type="Gene3D" id="3.20.20.70">
    <property type="entry name" value="Aldolase class I"/>
    <property type="match status" value="1"/>
</dbReference>
<comment type="caution">
    <text evidence="2">The sequence shown here is derived from an EMBL/GenBank/DDBJ whole genome shotgun (WGS) entry which is preliminary data.</text>
</comment>
<dbReference type="InterPro" id="IPR013785">
    <property type="entry name" value="Aldolase_TIM"/>
</dbReference>
<evidence type="ECO:0000313" key="3">
    <source>
        <dbReference type="Proteomes" id="UP000282311"/>
    </source>
</evidence>
<dbReference type="EMBL" id="RBAH01000024">
    <property type="protein sequence ID" value="RKN74923.1"/>
    <property type="molecule type" value="Genomic_DNA"/>
</dbReference>
<dbReference type="InterPro" id="IPR058240">
    <property type="entry name" value="rSAM_sf"/>
</dbReference>
<name>A0A3B0BNB6_9BACL</name>
<dbReference type="SUPFAM" id="SSF102114">
    <property type="entry name" value="Radical SAM enzymes"/>
    <property type="match status" value="1"/>
</dbReference>
<organism evidence="2 3">
    <name type="scientific">Paenibacillus ginsengarvi</name>
    <dbReference type="NCBI Taxonomy" id="400777"/>
    <lineage>
        <taxon>Bacteria</taxon>
        <taxon>Bacillati</taxon>
        <taxon>Bacillota</taxon>
        <taxon>Bacilli</taxon>
        <taxon>Bacillales</taxon>
        <taxon>Paenibacillaceae</taxon>
        <taxon>Paenibacillus</taxon>
    </lineage>
</organism>
<evidence type="ECO:0000256" key="1">
    <source>
        <dbReference type="SAM" id="MobiDB-lite"/>
    </source>
</evidence>